<evidence type="ECO:0000256" key="7">
    <source>
        <dbReference type="ARBA" id="ARBA00030776"/>
    </source>
</evidence>
<dbReference type="FunFam" id="3.10.50.30:FF:000001">
    <property type="entry name" value="Transcription elongation factor GreA"/>
    <property type="match status" value="1"/>
</dbReference>
<dbReference type="GO" id="GO:0003677">
    <property type="term" value="F:DNA binding"/>
    <property type="evidence" value="ECO:0007669"/>
    <property type="project" value="UniProtKB-UniRule"/>
</dbReference>
<dbReference type="HAMAP" id="MF_00105">
    <property type="entry name" value="GreA_GreB"/>
    <property type="match status" value="1"/>
</dbReference>
<keyword evidence="4 8" id="KW-0238">DNA-binding</keyword>
<evidence type="ECO:0000313" key="13">
    <source>
        <dbReference type="Proteomes" id="UP000177481"/>
    </source>
</evidence>
<sequence length="154" mass="16628">MPKKEIIITSEGLLKLEAELKDLSQVRRPEIISRIKTAKELGDLSENAEYTAAKEEQSFIEGRIQEIEEITKHVKVVANGGHKDVISVGSKITIEIEGDTDTFEIVGSTESDPANGKISTDSPVGQALLGHKAKDVVKISTPDGAVTYKIVSVS</sequence>
<dbReference type="InterPro" id="IPR036953">
    <property type="entry name" value="GreA/GreB_C_sf"/>
</dbReference>
<proteinExistence type="inferred from homology"/>
<dbReference type="InterPro" id="IPR036805">
    <property type="entry name" value="Tscrpt_elong_fac_GreA/B_N_sf"/>
</dbReference>
<dbReference type="PIRSF" id="PIRSF006092">
    <property type="entry name" value="GreA_GreB"/>
    <property type="match status" value="1"/>
</dbReference>
<dbReference type="InterPro" id="IPR023459">
    <property type="entry name" value="Tscrpt_elong_fac_GreA/B_fam"/>
</dbReference>
<comment type="caution">
    <text evidence="12">The sequence shown here is derived from an EMBL/GenBank/DDBJ whole genome shotgun (WGS) entry which is preliminary data.</text>
</comment>
<keyword evidence="3 8" id="KW-0805">Transcription regulation</keyword>
<dbReference type="Pfam" id="PF01272">
    <property type="entry name" value="GreA_GreB"/>
    <property type="match status" value="1"/>
</dbReference>
<feature type="domain" description="Transcription elongation factor GreA/GreB N-terminal" evidence="11">
    <location>
        <begin position="6"/>
        <end position="76"/>
    </location>
</feature>
<evidence type="ECO:0000256" key="4">
    <source>
        <dbReference type="ARBA" id="ARBA00023125"/>
    </source>
</evidence>
<dbReference type="GO" id="GO:0006354">
    <property type="term" value="P:DNA-templated transcription elongation"/>
    <property type="evidence" value="ECO:0007669"/>
    <property type="project" value="TreeGrafter"/>
</dbReference>
<reference evidence="12 13" key="1">
    <citation type="journal article" date="2016" name="Nat. Commun.">
        <title>Thousands of microbial genomes shed light on interconnected biogeochemical processes in an aquifer system.</title>
        <authorList>
            <person name="Anantharaman K."/>
            <person name="Brown C.T."/>
            <person name="Hug L.A."/>
            <person name="Sharon I."/>
            <person name="Castelle C.J."/>
            <person name="Probst A.J."/>
            <person name="Thomas B.C."/>
            <person name="Singh A."/>
            <person name="Wilkins M.J."/>
            <person name="Karaoz U."/>
            <person name="Brodie E.L."/>
            <person name="Williams K.H."/>
            <person name="Hubbard S.S."/>
            <person name="Banfield J.F."/>
        </authorList>
    </citation>
    <scope>NUCLEOTIDE SEQUENCE [LARGE SCALE GENOMIC DNA]</scope>
</reference>
<dbReference type="GO" id="GO:0070063">
    <property type="term" value="F:RNA polymerase binding"/>
    <property type="evidence" value="ECO:0007669"/>
    <property type="project" value="InterPro"/>
</dbReference>
<dbReference type="PROSITE" id="PS00829">
    <property type="entry name" value="GREAB_1"/>
    <property type="match status" value="1"/>
</dbReference>
<dbReference type="STRING" id="1797471.A3A71_03470"/>
<dbReference type="EMBL" id="MEZX01000001">
    <property type="protein sequence ID" value="OGD65155.1"/>
    <property type="molecule type" value="Genomic_DNA"/>
</dbReference>
<dbReference type="FunFam" id="1.10.287.180:FF:000001">
    <property type="entry name" value="Transcription elongation factor GreA"/>
    <property type="match status" value="1"/>
</dbReference>
<evidence type="ECO:0000259" key="11">
    <source>
        <dbReference type="Pfam" id="PF03449"/>
    </source>
</evidence>
<evidence type="ECO:0000256" key="2">
    <source>
        <dbReference type="ARBA" id="ARBA00013729"/>
    </source>
</evidence>
<gene>
    <name evidence="8" type="primary">greA</name>
    <name evidence="12" type="ORF">A3A71_03470</name>
</gene>
<dbReference type="PANTHER" id="PTHR30437:SF4">
    <property type="entry name" value="TRANSCRIPTION ELONGATION FACTOR GREA"/>
    <property type="match status" value="1"/>
</dbReference>
<dbReference type="Proteomes" id="UP000177481">
    <property type="component" value="Unassembled WGS sequence"/>
</dbReference>
<dbReference type="PANTHER" id="PTHR30437">
    <property type="entry name" value="TRANSCRIPTION ELONGATION FACTOR GREA"/>
    <property type="match status" value="1"/>
</dbReference>
<dbReference type="NCBIfam" id="TIGR01462">
    <property type="entry name" value="greA"/>
    <property type="match status" value="1"/>
</dbReference>
<dbReference type="NCBIfam" id="NF001263">
    <property type="entry name" value="PRK00226.1-4"/>
    <property type="match status" value="1"/>
</dbReference>
<evidence type="ECO:0000259" key="10">
    <source>
        <dbReference type="Pfam" id="PF01272"/>
    </source>
</evidence>
<dbReference type="Gene3D" id="3.10.50.30">
    <property type="entry name" value="Transcription elongation factor, GreA/GreB, C-terminal domain"/>
    <property type="match status" value="1"/>
</dbReference>
<keyword evidence="12" id="KW-0648">Protein biosynthesis</keyword>
<name>A0A1F5ECQ8_9BACT</name>
<dbReference type="InterPro" id="IPR018151">
    <property type="entry name" value="TF_GreA/GreB_CS"/>
</dbReference>
<feature type="domain" description="Transcription elongation factor GreA/GreB C-terminal" evidence="10">
    <location>
        <begin position="83"/>
        <end position="154"/>
    </location>
</feature>
<dbReference type="AlphaFoldDB" id="A0A1F5ECQ8"/>
<accession>A0A1F5ECQ8</accession>
<evidence type="ECO:0000256" key="1">
    <source>
        <dbReference type="ARBA" id="ARBA00008213"/>
    </source>
</evidence>
<comment type="similarity">
    <text evidence="1 8 9">Belongs to the GreA/GreB family.</text>
</comment>
<evidence type="ECO:0000256" key="5">
    <source>
        <dbReference type="ARBA" id="ARBA00023163"/>
    </source>
</evidence>
<evidence type="ECO:0000256" key="9">
    <source>
        <dbReference type="RuleBase" id="RU000556"/>
    </source>
</evidence>
<dbReference type="InterPro" id="IPR028624">
    <property type="entry name" value="Tscrpt_elong_fac_GreA/B"/>
</dbReference>
<organism evidence="12 13">
    <name type="scientific">Candidatus Berkelbacteria bacterium RIFCSPLOWO2_01_FULL_50_28</name>
    <dbReference type="NCBI Taxonomy" id="1797471"/>
    <lineage>
        <taxon>Bacteria</taxon>
        <taxon>Candidatus Berkelbacteria</taxon>
    </lineage>
</organism>
<dbReference type="GO" id="GO:0032784">
    <property type="term" value="P:regulation of DNA-templated transcription elongation"/>
    <property type="evidence" value="ECO:0007669"/>
    <property type="project" value="UniProtKB-UniRule"/>
</dbReference>
<dbReference type="Gene3D" id="1.10.287.180">
    <property type="entry name" value="Transcription elongation factor, GreA/GreB, N-terminal domain"/>
    <property type="match status" value="1"/>
</dbReference>
<dbReference type="SUPFAM" id="SSF46557">
    <property type="entry name" value="GreA transcript cleavage protein, N-terminal domain"/>
    <property type="match status" value="1"/>
</dbReference>
<dbReference type="InterPro" id="IPR001437">
    <property type="entry name" value="Tscrpt_elong_fac_GreA/B_C"/>
</dbReference>
<evidence type="ECO:0000256" key="6">
    <source>
        <dbReference type="ARBA" id="ARBA00024916"/>
    </source>
</evidence>
<evidence type="ECO:0000256" key="3">
    <source>
        <dbReference type="ARBA" id="ARBA00023015"/>
    </source>
</evidence>
<comment type="function">
    <text evidence="6 8 9">Necessary for efficient RNA polymerase transcription elongation past template-encoded arresting sites. The arresting sites in DNA have the property of trapping a certain fraction of elongating RNA polymerases that pass through, resulting in locked ternary complexes. Cleavage of the nascent transcript by cleavage factors such as GreA or GreB allows the resumption of elongation from the new 3'terminus. GreA releases sequences of 2 to 3 nucleotides.</text>
</comment>
<protein>
    <recommendedName>
        <fullName evidence="2 8">Transcription elongation factor GreA</fullName>
    </recommendedName>
    <alternativeName>
        <fullName evidence="7 8">Transcript cleavage factor GreA</fullName>
    </alternativeName>
</protein>
<evidence type="ECO:0000313" key="12">
    <source>
        <dbReference type="EMBL" id="OGD65155.1"/>
    </source>
</evidence>
<dbReference type="SUPFAM" id="SSF54534">
    <property type="entry name" value="FKBP-like"/>
    <property type="match status" value="1"/>
</dbReference>
<dbReference type="InterPro" id="IPR022691">
    <property type="entry name" value="Tscrpt_elong_fac_GreA/B_N"/>
</dbReference>
<dbReference type="GO" id="GO:0003746">
    <property type="term" value="F:translation elongation factor activity"/>
    <property type="evidence" value="ECO:0007669"/>
    <property type="project" value="UniProtKB-KW"/>
</dbReference>
<evidence type="ECO:0000256" key="8">
    <source>
        <dbReference type="HAMAP-Rule" id="MF_00105"/>
    </source>
</evidence>
<dbReference type="InterPro" id="IPR006359">
    <property type="entry name" value="Tscrpt_elong_fac_GreA"/>
</dbReference>
<keyword evidence="5 8" id="KW-0804">Transcription</keyword>
<keyword evidence="12" id="KW-0251">Elongation factor</keyword>
<dbReference type="Pfam" id="PF03449">
    <property type="entry name" value="GreA_GreB_N"/>
    <property type="match status" value="1"/>
</dbReference>